<dbReference type="AlphaFoldDB" id="A0A1Y3B0K1"/>
<evidence type="ECO:0000256" key="3">
    <source>
        <dbReference type="ARBA" id="ARBA00022792"/>
    </source>
</evidence>
<comment type="subcellular location">
    <subcellularLocation>
        <location evidence="1">Mitochondrion inner membrane</location>
        <topology evidence="1">Peripheral membrane protein</topology>
        <orientation evidence="1">Matrix side</orientation>
    </subcellularLocation>
</comment>
<evidence type="ECO:0000256" key="6">
    <source>
        <dbReference type="ARBA" id="ARBA00023136"/>
    </source>
</evidence>
<comment type="caution">
    <text evidence="7">The sequence shown here is derived from an EMBL/GenBank/DDBJ whole genome shotgun (WGS) entry which is preliminary data.</text>
</comment>
<evidence type="ECO:0000256" key="4">
    <source>
        <dbReference type="ARBA" id="ARBA00022946"/>
    </source>
</evidence>
<evidence type="ECO:0000313" key="7">
    <source>
        <dbReference type="EMBL" id="OTF73757.1"/>
    </source>
</evidence>
<evidence type="ECO:0000256" key="5">
    <source>
        <dbReference type="ARBA" id="ARBA00023128"/>
    </source>
</evidence>
<dbReference type="Proteomes" id="UP000194236">
    <property type="component" value="Unassembled WGS sequence"/>
</dbReference>
<evidence type="ECO:0000313" key="8">
    <source>
        <dbReference type="Proteomes" id="UP000194236"/>
    </source>
</evidence>
<protein>
    <submittedName>
        <fullName evidence="7">DUF2315 domain containing protein</fullName>
    </submittedName>
</protein>
<sequence length="123" mass="15003">MIKRNLSVKAIVRSITNEAKQRDKISAIPHPVSKLRLFSFAAEEKETDYERRLRKRRIQIQHFNHEYWSQINTEFNQRKKNYVENELRNCDGDYDSTKTQEELAQFYKRFLDDNHQRYIAYNS</sequence>
<comment type="similarity">
    <text evidence="2">Belongs to the COA8 family.</text>
</comment>
<gene>
    <name evidence="7" type="ORF">BLA29_001607</name>
</gene>
<keyword evidence="8" id="KW-1185">Reference proteome</keyword>
<dbReference type="GO" id="GO:0005743">
    <property type="term" value="C:mitochondrial inner membrane"/>
    <property type="evidence" value="ECO:0007669"/>
    <property type="project" value="UniProtKB-SubCell"/>
</dbReference>
<proteinExistence type="inferred from homology"/>
<reference evidence="7 8" key="1">
    <citation type="submission" date="2017-03" db="EMBL/GenBank/DDBJ databases">
        <title>Genome Survey of Euroglyphus maynei.</title>
        <authorList>
            <person name="Arlian L.G."/>
            <person name="Morgan M.S."/>
            <person name="Rider S.D."/>
        </authorList>
    </citation>
    <scope>NUCLEOTIDE SEQUENCE [LARGE SCALE GENOMIC DNA]</scope>
    <source>
        <strain evidence="7">Arlian Lab</strain>
        <tissue evidence="7">Whole body</tissue>
    </source>
</reference>
<dbReference type="InterPro" id="IPR018796">
    <property type="entry name" value="COA8"/>
</dbReference>
<dbReference type="OrthoDB" id="6246201at2759"/>
<keyword evidence="4" id="KW-0809">Transit peptide</keyword>
<dbReference type="PANTHER" id="PTHR31107">
    <property type="entry name" value="APOPTOGENIC PROTEIN 1, MITOCHONDRIAL"/>
    <property type="match status" value="1"/>
</dbReference>
<keyword evidence="5" id="KW-0496">Mitochondrion</keyword>
<evidence type="ECO:0000256" key="2">
    <source>
        <dbReference type="ARBA" id="ARBA00005453"/>
    </source>
</evidence>
<dbReference type="GO" id="GO:0097193">
    <property type="term" value="P:intrinsic apoptotic signaling pathway"/>
    <property type="evidence" value="ECO:0007669"/>
    <property type="project" value="InterPro"/>
</dbReference>
<accession>A0A1Y3B0K1</accession>
<organism evidence="7 8">
    <name type="scientific">Euroglyphus maynei</name>
    <name type="common">Mayne's house dust mite</name>
    <dbReference type="NCBI Taxonomy" id="6958"/>
    <lineage>
        <taxon>Eukaryota</taxon>
        <taxon>Metazoa</taxon>
        <taxon>Ecdysozoa</taxon>
        <taxon>Arthropoda</taxon>
        <taxon>Chelicerata</taxon>
        <taxon>Arachnida</taxon>
        <taxon>Acari</taxon>
        <taxon>Acariformes</taxon>
        <taxon>Sarcoptiformes</taxon>
        <taxon>Astigmata</taxon>
        <taxon>Psoroptidia</taxon>
        <taxon>Analgoidea</taxon>
        <taxon>Pyroglyphidae</taxon>
        <taxon>Pyroglyphinae</taxon>
        <taxon>Euroglyphus</taxon>
    </lineage>
</organism>
<dbReference type="Pfam" id="PF10231">
    <property type="entry name" value="COA8"/>
    <property type="match status" value="1"/>
</dbReference>
<dbReference type="EMBL" id="MUJZ01050260">
    <property type="protein sequence ID" value="OTF73757.1"/>
    <property type="molecule type" value="Genomic_DNA"/>
</dbReference>
<evidence type="ECO:0000256" key="1">
    <source>
        <dbReference type="ARBA" id="ARBA00004443"/>
    </source>
</evidence>
<keyword evidence="3" id="KW-0999">Mitochondrion inner membrane</keyword>
<keyword evidence="6" id="KW-0472">Membrane</keyword>
<name>A0A1Y3B0K1_EURMA</name>
<dbReference type="PANTHER" id="PTHR31107:SF2">
    <property type="entry name" value="CYTOCHROME C OXIDASE ASSEMBLY FACTOR 8"/>
    <property type="match status" value="1"/>
</dbReference>